<reference evidence="2 3" key="1">
    <citation type="submission" date="2016-10" db="EMBL/GenBank/DDBJ databases">
        <authorList>
            <person name="de Groot N.N."/>
        </authorList>
    </citation>
    <scope>NUCLEOTIDE SEQUENCE [LARGE SCALE GENOMIC DNA]</scope>
    <source>
        <strain evidence="2 3">LMG 2247</strain>
    </source>
</reference>
<name>A0A1G8IHR2_9BURK</name>
<dbReference type="Proteomes" id="UP000199706">
    <property type="component" value="Unassembled WGS sequence"/>
</dbReference>
<organism evidence="2 3">
    <name type="scientific">Paraburkholderia phenazinium</name>
    <dbReference type="NCBI Taxonomy" id="60549"/>
    <lineage>
        <taxon>Bacteria</taxon>
        <taxon>Pseudomonadati</taxon>
        <taxon>Pseudomonadota</taxon>
        <taxon>Betaproteobacteria</taxon>
        <taxon>Burkholderiales</taxon>
        <taxon>Burkholderiaceae</taxon>
        <taxon>Paraburkholderia</taxon>
    </lineage>
</organism>
<feature type="region of interest" description="Disordered" evidence="1">
    <location>
        <begin position="42"/>
        <end position="63"/>
    </location>
</feature>
<dbReference type="RefSeq" id="WP_175772159.1">
    <property type="nucleotide sequence ID" value="NZ_CADERL010000003.1"/>
</dbReference>
<dbReference type="AlphaFoldDB" id="A0A1G8IHR2"/>
<sequence>MKEASGTFNLHFVGNGSNGSAPLDFPNSVGLEGTWTDGSKTLPVKLSGGGDRSSVETPAGPQYGAITSETDQAFEARAQGFYFAALKGDARTAARYVDYPLRVNWTPTHHELIKSPKQLVDNWNRIFTPNYIAALRDAAPHDMPVMKSEYAMLGAGLAYFSDKGVEVLNVP</sequence>
<gene>
    <name evidence="2" type="ORF">SAMN05216466_118111</name>
</gene>
<protein>
    <submittedName>
        <fullName evidence="2">Uncharacterized protein</fullName>
    </submittedName>
</protein>
<evidence type="ECO:0000313" key="3">
    <source>
        <dbReference type="Proteomes" id="UP000199706"/>
    </source>
</evidence>
<proteinExistence type="predicted"/>
<dbReference type="EMBL" id="FNCJ01000018">
    <property type="protein sequence ID" value="SDI18433.1"/>
    <property type="molecule type" value="Genomic_DNA"/>
</dbReference>
<evidence type="ECO:0000256" key="1">
    <source>
        <dbReference type="SAM" id="MobiDB-lite"/>
    </source>
</evidence>
<accession>A0A1G8IHR2</accession>
<evidence type="ECO:0000313" key="2">
    <source>
        <dbReference type="EMBL" id="SDI18433.1"/>
    </source>
</evidence>